<dbReference type="RefSeq" id="WP_125084487.1">
    <property type="nucleotide sequence ID" value="NZ_CP034248.1"/>
</dbReference>
<dbReference type="PANTHER" id="PTHR10000">
    <property type="entry name" value="PHOSPHOSERINE PHOSPHATASE"/>
    <property type="match status" value="1"/>
</dbReference>
<reference evidence="1 2" key="1">
    <citation type="submission" date="2018-11" db="EMBL/GenBank/DDBJ databases">
        <title>Genome sequencing of Paenibacillus lentus DSM25539(T).</title>
        <authorList>
            <person name="Kook J.-K."/>
            <person name="Park S.-N."/>
            <person name="Lim Y.K."/>
        </authorList>
    </citation>
    <scope>NUCLEOTIDE SEQUENCE [LARGE SCALE GENOMIC DNA]</scope>
    <source>
        <strain evidence="1 2">DSM 25539</strain>
    </source>
</reference>
<dbReference type="EMBL" id="CP034248">
    <property type="protein sequence ID" value="AZK48329.1"/>
    <property type="molecule type" value="Genomic_DNA"/>
</dbReference>
<dbReference type="KEGG" id="plen:EIM92_20900"/>
<evidence type="ECO:0000313" key="2">
    <source>
        <dbReference type="Proteomes" id="UP000273145"/>
    </source>
</evidence>
<dbReference type="SFLD" id="SFLDS00003">
    <property type="entry name" value="Haloacid_Dehalogenase"/>
    <property type="match status" value="1"/>
</dbReference>
<dbReference type="Gene3D" id="3.40.50.1000">
    <property type="entry name" value="HAD superfamily/HAD-like"/>
    <property type="match status" value="1"/>
</dbReference>
<protein>
    <submittedName>
        <fullName evidence="1">HAD family phosphatase</fullName>
    </submittedName>
</protein>
<keyword evidence="2" id="KW-1185">Reference proteome</keyword>
<dbReference type="InterPro" id="IPR006379">
    <property type="entry name" value="HAD-SF_hydro_IIB"/>
</dbReference>
<dbReference type="NCBIfam" id="TIGR01484">
    <property type="entry name" value="HAD-SF-IIB"/>
    <property type="match status" value="1"/>
</dbReference>
<dbReference type="Pfam" id="PF08282">
    <property type="entry name" value="Hydrolase_3"/>
    <property type="match status" value="1"/>
</dbReference>
<dbReference type="CDD" id="cd07516">
    <property type="entry name" value="HAD_Pase"/>
    <property type="match status" value="1"/>
</dbReference>
<dbReference type="PROSITE" id="PS01229">
    <property type="entry name" value="COF_2"/>
    <property type="match status" value="1"/>
</dbReference>
<proteinExistence type="predicted"/>
<dbReference type="InterPro" id="IPR036412">
    <property type="entry name" value="HAD-like_sf"/>
</dbReference>
<dbReference type="InterPro" id="IPR000150">
    <property type="entry name" value="Cof"/>
</dbReference>
<dbReference type="NCBIfam" id="TIGR00099">
    <property type="entry name" value="Cof-subfamily"/>
    <property type="match status" value="1"/>
</dbReference>
<organism evidence="1 2">
    <name type="scientific">Paenibacillus lentus</name>
    <dbReference type="NCBI Taxonomy" id="1338368"/>
    <lineage>
        <taxon>Bacteria</taxon>
        <taxon>Bacillati</taxon>
        <taxon>Bacillota</taxon>
        <taxon>Bacilli</taxon>
        <taxon>Bacillales</taxon>
        <taxon>Paenibacillaceae</taxon>
        <taxon>Paenibacillus</taxon>
    </lineage>
</organism>
<dbReference type="PROSITE" id="PS01228">
    <property type="entry name" value="COF_1"/>
    <property type="match status" value="1"/>
</dbReference>
<evidence type="ECO:0000313" key="1">
    <source>
        <dbReference type="EMBL" id="AZK48329.1"/>
    </source>
</evidence>
<dbReference type="AlphaFoldDB" id="A0A3S8RZN8"/>
<dbReference type="SFLD" id="SFLDG01144">
    <property type="entry name" value="C2.B.4:_PGP_Like"/>
    <property type="match status" value="1"/>
</dbReference>
<dbReference type="GO" id="GO:0016791">
    <property type="term" value="F:phosphatase activity"/>
    <property type="evidence" value="ECO:0007669"/>
    <property type="project" value="TreeGrafter"/>
</dbReference>
<dbReference type="OrthoDB" id="9806027at2"/>
<dbReference type="PANTHER" id="PTHR10000:SF55">
    <property type="entry name" value="5-AMINO-6-(5-PHOSPHO-D-RIBITYLAMINO)URACIL PHOSPHATASE YCSE"/>
    <property type="match status" value="1"/>
</dbReference>
<dbReference type="InterPro" id="IPR023214">
    <property type="entry name" value="HAD_sf"/>
</dbReference>
<gene>
    <name evidence="1" type="ORF">EIM92_20900</name>
</gene>
<accession>A0A3S8RZN8</accession>
<sequence>MKLIAIDLDGTLLTAESKPSIEGLQAIRDILSVNDHEVTICTGRARFDVLGIIGEDIPIPIISANGAAVHDERGQLLQESPIPHTIAAEAINYLIAQDVYFEIFCPEEIYTPFEGISKVQAEMDILISANPGIDIDTLQRGIQTQMQQFGIKQINDPREVLRAETPIYKLLIFTYDGEKLNRITEHFQNQQSVQTTAAANHTLEIISTKTDKGSALQFLASYYNIDMADTIAIGDNYNDISMFQAAGTSVAMGNAVDEIKQLSSLTTRSNNEHGVAYALNTLLSL</sequence>
<name>A0A3S8RZN8_9BACL</name>
<dbReference type="SFLD" id="SFLDG01140">
    <property type="entry name" value="C2.B:_Phosphomannomutase_and_P"/>
    <property type="match status" value="1"/>
</dbReference>
<dbReference type="GO" id="GO:0005829">
    <property type="term" value="C:cytosol"/>
    <property type="evidence" value="ECO:0007669"/>
    <property type="project" value="TreeGrafter"/>
</dbReference>
<dbReference type="SUPFAM" id="SSF56784">
    <property type="entry name" value="HAD-like"/>
    <property type="match status" value="1"/>
</dbReference>
<dbReference type="Gene3D" id="3.30.1240.10">
    <property type="match status" value="1"/>
</dbReference>
<dbReference type="Proteomes" id="UP000273145">
    <property type="component" value="Chromosome"/>
</dbReference>
<dbReference type="GO" id="GO:0000287">
    <property type="term" value="F:magnesium ion binding"/>
    <property type="evidence" value="ECO:0007669"/>
    <property type="project" value="TreeGrafter"/>
</dbReference>